<sequence length="138" mass="15152">MYIRLDLFADMLIILPRELLQATRADGMLGGFSLPRCHQVRGAAVMFLQDEALSFLNQWQTRASLSAPDSDEPLISLDAFARQAGIAPLALWQAASAGKTLRGIALPVAVKSYGSQLMFSSMAVEMFTVEYKLSLLKK</sequence>
<dbReference type="OrthoDB" id="6548878at2"/>
<dbReference type="AlphaFoldDB" id="A0A2M9W9D2"/>
<organism evidence="1 2">
    <name type="scientific">Pantoea rodasii</name>
    <dbReference type="NCBI Taxonomy" id="1076549"/>
    <lineage>
        <taxon>Bacteria</taxon>
        <taxon>Pseudomonadati</taxon>
        <taxon>Pseudomonadota</taxon>
        <taxon>Gammaproteobacteria</taxon>
        <taxon>Enterobacterales</taxon>
        <taxon>Erwiniaceae</taxon>
        <taxon>Pantoea</taxon>
    </lineage>
</organism>
<reference evidence="1 2" key="1">
    <citation type="submission" date="2017-11" db="EMBL/GenBank/DDBJ databases">
        <title>The genome sequence of Pantoea rodasii DSM 26611.</title>
        <authorList>
            <person name="Gao J."/>
            <person name="Mao X."/>
            <person name="Sun J."/>
        </authorList>
    </citation>
    <scope>NUCLEOTIDE SEQUENCE [LARGE SCALE GENOMIC DNA]</scope>
    <source>
        <strain evidence="1 2">DSM 26611</strain>
    </source>
</reference>
<name>A0A2M9W9D2_9GAMM</name>
<evidence type="ECO:0000313" key="2">
    <source>
        <dbReference type="Proteomes" id="UP000232062"/>
    </source>
</evidence>
<evidence type="ECO:0000313" key="1">
    <source>
        <dbReference type="EMBL" id="PJZ04088.1"/>
    </source>
</evidence>
<proteinExistence type="predicted"/>
<keyword evidence="2" id="KW-1185">Reference proteome</keyword>
<dbReference type="Proteomes" id="UP000232062">
    <property type="component" value="Unassembled WGS sequence"/>
</dbReference>
<gene>
    <name evidence="1" type="ORF">PRCB_17565</name>
</gene>
<accession>A0A2M9W9D2</accession>
<protein>
    <submittedName>
        <fullName evidence="1">Uncharacterized protein</fullName>
    </submittedName>
</protein>
<dbReference type="RefSeq" id="WP_100702906.1">
    <property type="nucleotide sequence ID" value="NZ_PIQI01000025.1"/>
</dbReference>
<dbReference type="EMBL" id="PIQI01000025">
    <property type="protein sequence ID" value="PJZ04088.1"/>
    <property type="molecule type" value="Genomic_DNA"/>
</dbReference>
<comment type="caution">
    <text evidence="1">The sequence shown here is derived from an EMBL/GenBank/DDBJ whole genome shotgun (WGS) entry which is preliminary data.</text>
</comment>